<gene>
    <name evidence="4" type="ORF">LTR78_002666</name>
</gene>
<keyword evidence="3" id="KW-0560">Oxidoreductase</keyword>
<dbReference type="SUPFAM" id="SSF51412">
    <property type="entry name" value="Inosine monophosphate dehydrogenase (IMPDH)"/>
    <property type="match status" value="1"/>
</dbReference>
<evidence type="ECO:0000313" key="4">
    <source>
        <dbReference type="EMBL" id="KAK3677816.1"/>
    </source>
</evidence>
<keyword evidence="1" id="KW-0285">Flavoprotein</keyword>
<dbReference type="PANTHER" id="PTHR32332:SF34">
    <property type="entry name" value="2-NITROPROPANE DIOXYGENASE FAMILY, PUTATIVE-RELATED"/>
    <property type="match status" value="1"/>
</dbReference>
<dbReference type="Proteomes" id="UP001274830">
    <property type="component" value="Unassembled WGS sequence"/>
</dbReference>
<evidence type="ECO:0000256" key="2">
    <source>
        <dbReference type="ARBA" id="ARBA00022643"/>
    </source>
</evidence>
<comment type="caution">
    <text evidence="4">The sequence shown here is derived from an EMBL/GenBank/DDBJ whole genome shotgun (WGS) entry which is preliminary data.</text>
</comment>
<dbReference type="InterPro" id="IPR013785">
    <property type="entry name" value="Aldolase_TIM"/>
</dbReference>
<dbReference type="InterPro" id="IPR004136">
    <property type="entry name" value="NMO"/>
</dbReference>
<reference evidence="4" key="1">
    <citation type="submission" date="2023-07" db="EMBL/GenBank/DDBJ databases">
        <title>Black Yeasts Isolated from many extreme environments.</title>
        <authorList>
            <person name="Coleine C."/>
            <person name="Stajich J.E."/>
            <person name="Selbmann L."/>
        </authorList>
    </citation>
    <scope>NUCLEOTIDE SEQUENCE</scope>
    <source>
        <strain evidence="4">CCFEE 5485</strain>
    </source>
</reference>
<sequence>MGHQAGSAMAIAVNKAGGLGQVGSAGDMNVLREHLDAVQDALPRHNGVLPVGVGFLPFITKLEDALLVIEAYQPAVVWLFAAKETPDYVTWTSQIRALKAPVPQIWVQVGSVAAAVEIGKSCRPDVMSIQGSDAGGHGYEKSAGIISLLPEVSDALSAAGLDSITLVAAGGITEARSAAAAFTLGAQGVVMGTRFLSSPEALVHPLYRSAVLAASDGGTQTAKAKLFDELRGPNAWPNIYDGRCIVSESFMDHSAGVDIDEIRRRHAEAVKMESQGFGVDGKGRAAMWAGTGVGLVRKEMGAGEIVEKVRRGVQQVLDSISMLLGRDMVDKANTRAIRRWTLCPQRLNAVTYIVIIKSIIYLYMNLRRSISLTFHIAAVRSRLPDLPVGMYSGVFNAID</sequence>
<evidence type="ECO:0000256" key="3">
    <source>
        <dbReference type="ARBA" id="ARBA00023002"/>
    </source>
</evidence>
<dbReference type="Gene3D" id="3.20.20.70">
    <property type="entry name" value="Aldolase class I"/>
    <property type="match status" value="1"/>
</dbReference>
<evidence type="ECO:0000313" key="5">
    <source>
        <dbReference type="Proteomes" id="UP001274830"/>
    </source>
</evidence>
<proteinExistence type="predicted"/>
<organism evidence="4 5">
    <name type="scientific">Recurvomyces mirabilis</name>
    <dbReference type="NCBI Taxonomy" id="574656"/>
    <lineage>
        <taxon>Eukaryota</taxon>
        <taxon>Fungi</taxon>
        <taxon>Dikarya</taxon>
        <taxon>Ascomycota</taxon>
        <taxon>Pezizomycotina</taxon>
        <taxon>Dothideomycetes</taxon>
        <taxon>Dothideomycetidae</taxon>
        <taxon>Mycosphaerellales</taxon>
        <taxon>Teratosphaeriaceae</taxon>
        <taxon>Recurvomyces</taxon>
    </lineage>
</organism>
<name>A0AAE0WU47_9PEZI</name>
<keyword evidence="2" id="KW-0288">FMN</keyword>
<dbReference type="EMBL" id="JAUTXT010000006">
    <property type="protein sequence ID" value="KAK3677816.1"/>
    <property type="molecule type" value="Genomic_DNA"/>
</dbReference>
<evidence type="ECO:0000256" key="1">
    <source>
        <dbReference type="ARBA" id="ARBA00022630"/>
    </source>
</evidence>
<accession>A0AAE0WU47</accession>
<keyword evidence="5" id="KW-1185">Reference proteome</keyword>
<evidence type="ECO:0008006" key="6">
    <source>
        <dbReference type="Google" id="ProtNLM"/>
    </source>
</evidence>
<dbReference type="CDD" id="cd04730">
    <property type="entry name" value="NPD_like"/>
    <property type="match status" value="1"/>
</dbReference>
<dbReference type="AlphaFoldDB" id="A0AAE0WU47"/>
<dbReference type="Pfam" id="PF03060">
    <property type="entry name" value="NMO"/>
    <property type="match status" value="1"/>
</dbReference>
<dbReference type="GO" id="GO:0018580">
    <property type="term" value="F:nitronate monooxygenase activity"/>
    <property type="evidence" value="ECO:0007669"/>
    <property type="project" value="InterPro"/>
</dbReference>
<dbReference type="PANTHER" id="PTHR32332">
    <property type="entry name" value="2-NITROPROPANE DIOXYGENASE"/>
    <property type="match status" value="1"/>
</dbReference>
<protein>
    <recommendedName>
        <fullName evidence="6">Nitronate monooxygenase domain-containing protein</fullName>
    </recommendedName>
</protein>